<dbReference type="InParanoid" id="A0A1D6I0D0"/>
<gene>
    <name evidence="1" type="ORF">ZEAMMB73_Zm00001d019793</name>
</gene>
<accession>A0A1D6I0D0</accession>
<sequence length="21" mass="2596">MDKGSDYTKKETERLHRMLEK</sequence>
<proteinExistence type="predicted"/>
<protein>
    <submittedName>
        <fullName evidence="1">Uncharacterized protein</fullName>
    </submittedName>
</protein>
<dbReference type="EMBL" id="CM007650">
    <property type="protein sequence ID" value="ONM53734.1"/>
    <property type="molecule type" value="Genomic_DNA"/>
</dbReference>
<dbReference type="AlphaFoldDB" id="A0A1D6I0D0"/>
<reference evidence="1" key="1">
    <citation type="submission" date="2015-12" db="EMBL/GenBank/DDBJ databases">
        <title>Update maize B73 reference genome by single molecule sequencing technologies.</title>
        <authorList>
            <consortium name="Maize Genome Sequencing Project"/>
            <person name="Ware D."/>
        </authorList>
    </citation>
    <scope>NUCLEOTIDE SEQUENCE [LARGE SCALE GENOMIC DNA]</scope>
    <source>
        <tissue evidence="1">Seedling</tissue>
    </source>
</reference>
<feature type="non-terminal residue" evidence="1">
    <location>
        <position position="21"/>
    </location>
</feature>
<dbReference type="InterPro" id="IPR036356">
    <property type="entry name" value="ERp29_C_sf"/>
</dbReference>
<evidence type="ECO:0000313" key="1">
    <source>
        <dbReference type="EMBL" id="ONM53734.1"/>
    </source>
</evidence>
<name>A0A1D6I0D0_MAIZE</name>
<dbReference type="OMA" id="EFTMKEN"/>
<dbReference type="SUPFAM" id="SSF47933">
    <property type="entry name" value="ERP29 C domain-like"/>
    <property type="match status" value="1"/>
</dbReference>
<organism evidence="1">
    <name type="scientific">Zea mays</name>
    <name type="common">Maize</name>
    <dbReference type="NCBI Taxonomy" id="4577"/>
    <lineage>
        <taxon>Eukaryota</taxon>
        <taxon>Viridiplantae</taxon>
        <taxon>Streptophyta</taxon>
        <taxon>Embryophyta</taxon>
        <taxon>Tracheophyta</taxon>
        <taxon>Spermatophyta</taxon>
        <taxon>Magnoliopsida</taxon>
        <taxon>Liliopsida</taxon>
        <taxon>Poales</taxon>
        <taxon>Poaceae</taxon>
        <taxon>PACMAD clade</taxon>
        <taxon>Panicoideae</taxon>
        <taxon>Andropogonodae</taxon>
        <taxon>Andropogoneae</taxon>
        <taxon>Tripsacinae</taxon>
        <taxon>Zea</taxon>
    </lineage>
</organism>